<dbReference type="InterPro" id="IPR018060">
    <property type="entry name" value="HTH_AraC"/>
</dbReference>
<dbReference type="InterPro" id="IPR014710">
    <property type="entry name" value="RmlC-like_jellyroll"/>
</dbReference>
<dbReference type="SUPFAM" id="SSF51182">
    <property type="entry name" value="RmlC-like cupins"/>
    <property type="match status" value="1"/>
</dbReference>
<evidence type="ECO:0000313" key="5">
    <source>
        <dbReference type="EMBL" id="RED60550.1"/>
    </source>
</evidence>
<proteinExistence type="predicted"/>
<feature type="domain" description="HTH araC/xylS-type" evidence="4">
    <location>
        <begin position="192"/>
        <end position="290"/>
    </location>
</feature>
<keyword evidence="6" id="KW-1185">Reference proteome</keyword>
<sequence>MDHEPYKPSENILISSFVSFYYFELSNRHIYPGEKHDFWEMVYVDKGEVEADTDTGLYSLQQGDILFHSPNEVHCLRSTHTTAPNLFIVTFFCHSEDMRYFNKFKHFRLGHSERPLLTQLMKEGLNAFGPNPLDLSRRNLTRVQDAPFASDQLFKIYLEMLIILLIRKEKNRKPPAPLSSSTRENQIAQFCDRIIAHIKDNIHTKITLNDLCAAFNVGRTHINILFKREIGIGIIEYANRLRIDYAKTHIREEIYNLTEISDLLGYSSVHYFSRHFKKSVGMTPSEYSKTIKSHLDTSLA</sequence>
<organism evidence="5 6">
    <name type="scientific">Cohnella phaseoli</name>
    <dbReference type="NCBI Taxonomy" id="456490"/>
    <lineage>
        <taxon>Bacteria</taxon>
        <taxon>Bacillati</taxon>
        <taxon>Bacillota</taxon>
        <taxon>Bacilli</taxon>
        <taxon>Bacillales</taxon>
        <taxon>Paenibacillaceae</taxon>
        <taxon>Cohnella</taxon>
    </lineage>
</organism>
<dbReference type="PROSITE" id="PS00041">
    <property type="entry name" value="HTH_ARAC_FAMILY_1"/>
    <property type="match status" value="1"/>
</dbReference>
<dbReference type="Pfam" id="PF12833">
    <property type="entry name" value="HTH_18"/>
    <property type="match status" value="1"/>
</dbReference>
<dbReference type="Pfam" id="PF02311">
    <property type="entry name" value="AraC_binding"/>
    <property type="match status" value="1"/>
</dbReference>
<comment type="caution">
    <text evidence="5">The sequence shown here is derived from an EMBL/GenBank/DDBJ whole genome shotgun (WGS) entry which is preliminary data.</text>
</comment>
<dbReference type="EMBL" id="QRDZ01000030">
    <property type="protein sequence ID" value="RED60550.1"/>
    <property type="molecule type" value="Genomic_DNA"/>
</dbReference>
<keyword evidence="2 5" id="KW-0238">DNA-binding</keyword>
<accession>A0A3D9IFQ8</accession>
<dbReference type="PROSITE" id="PS01124">
    <property type="entry name" value="HTH_ARAC_FAMILY_2"/>
    <property type="match status" value="1"/>
</dbReference>
<keyword evidence="1" id="KW-0805">Transcription regulation</keyword>
<dbReference type="PANTHER" id="PTHR43280:SF34">
    <property type="entry name" value="ARAC-FAMILY TRANSCRIPTIONAL REGULATOR"/>
    <property type="match status" value="1"/>
</dbReference>
<dbReference type="InterPro" id="IPR009057">
    <property type="entry name" value="Homeodomain-like_sf"/>
</dbReference>
<evidence type="ECO:0000259" key="4">
    <source>
        <dbReference type="PROSITE" id="PS01124"/>
    </source>
</evidence>
<dbReference type="Proteomes" id="UP000256977">
    <property type="component" value="Unassembled WGS sequence"/>
</dbReference>
<dbReference type="GO" id="GO:0003700">
    <property type="term" value="F:DNA-binding transcription factor activity"/>
    <property type="evidence" value="ECO:0007669"/>
    <property type="project" value="InterPro"/>
</dbReference>
<dbReference type="Gene3D" id="1.10.10.60">
    <property type="entry name" value="Homeodomain-like"/>
    <property type="match status" value="2"/>
</dbReference>
<evidence type="ECO:0000256" key="1">
    <source>
        <dbReference type="ARBA" id="ARBA00023015"/>
    </source>
</evidence>
<dbReference type="RefSeq" id="WP_116064197.1">
    <property type="nucleotide sequence ID" value="NZ_QRDZ01000030.1"/>
</dbReference>
<protein>
    <submittedName>
        <fullName evidence="5">AraC-like DNA-binding protein</fullName>
    </submittedName>
</protein>
<gene>
    <name evidence="5" type="ORF">DFP98_13072</name>
</gene>
<dbReference type="InterPro" id="IPR011051">
    <property type="entry name" value="RmlC_Cupin_sf"/>
</dbReference>
<dbReference type="PANTHER" id="PTHR43280">
    <property type="entry name" value="ARAC-FAMILY TRANSCRIPTIONAL REGULATOR"/>
    <property type="match status" value="1"/>
</dbReference>
<dbReference type="PRINTS" id="PR00032">
    <property type="entry name" value="HTHARAC"/>
</dbReference>
<dbReference type="InterPro" id="IPR018062">
    <property type="entry name" value="HTH_AraC-typ_CS"/>
</dbReference>
<dbReference type="InterPro" id="IPR003313">
    <property type="entry name" value="AraC-bd"/>
</dbReference>
<keyword evidence="3" id="KW-0804">Transcription</keyword>
<dbReference type="AlphaFoldDB" id="A0A3D9IFQ8"/>
<dbReference type="GO" id="GO:0043565">
    <property type="term" value="F:sequence-specific DNA binding"/>
    <property type="evidence" value="ECO:0007669"/>
    <property type="project" value="InterPro"/>
</dbReference>
<evidence type="ECO:0000256" key="3">
    <source>
        <dbReference type="ARBA" id="ARBA00023163"/>
    </source>
</evidence>
<dbReference type="SUPFAM" id="SSF46689">
    <property type="entry name" value="Homeodomain-like"/>
    <property type="match status" value="2"/>
</dbReference>
<evidence type="ECO:0000256" key="2">
    <source>
        <dbReference type="ARBA" id="ARBA00023125"/>
    </source>
</evidence>
<name>A0A3D9IFQ8_9BACL</name>
<evidence type="ECO:0000313" key="6">
    <source>
        <dbReference type="Proteomes" id="UP000256977"/>
    </source>
</evidence>
<reference evidence="5 6" key="1">
    <citation type="submission" date="2018-07" db="EMBL/GenBank/DDBJ databases">
        <title>Genomic Encyclopedia of Type Strains, Phase III (KMG-III): the genomes of soil and plant-associated and newly described type strains.</title>
        <authorList>
            <person name="Whitman W."/>
        </authorList>
    </citation>
    <scope>NUCLEOTIDE SEQUENCE [LARGE SCALE GENOMIC DNA]</scope>
    <source>
        <strain evidence="5 6">CECT 7287</strain>
    </source>
</reference>
<dbReference type="OrthoDB" id="9811996at2"/>
<dbReference type="SMART" id="SM00342">
    <property type="entry name" value="HTH_ARAC"/>
    <property type="match status" value="1"/>
</dbReference>
<dbReference type="InterPro" id="IPR020449">
    <property type="entry name" value="Tscrpt_reg_AraC-type_HTH"/>
</dbReference>
<dbReference type="Gene3D" id="2.60.120.10">
    <property type="entry name" value="Jelly Rolls"/>
    <property type="match status" value="1"/>
</dbReference>